<reference evidence="2" key="1">
    <citation type="journal article" date="2021" name="PeerJ">
        <title>Extensive microbial diversity within the chicken gut microbiome revealed by metagenomics and culture.</title>
        <authorList>
            <person name="Gilroy R."/>
            <person name="Ravi A."/>
            <person name="Getino M."/>
            <person name="Pursley I."/>
            <person name="Horton D.L."/>
            <person name="Alikhan N.F."/>
            <person name="Baker D."/>
            <person name="Gharbi K."/>
            <person name="Hall N."/>
            <person name="Watson M."/>
            <person name="Adriaenssens E.M."/>
            <person name="Foster-Nyarko E."/>
            <person name="Jarju S."/>
            <person name="Secka A."/>
            <person name="Antonio M."/>
            <person name="Oren A."/>
            <person name="Chaudhuri R.R."/>
            <person name="La Ragione R."/>
            <person name="Hildebrand F."/>
            <person name="Pallen M.J."/>
        </authorList>
    </citation>
    <scope>NUCLEOTIDE SEQUENCE</scope>
    <source>
        <strain evidence="2">ChiHecec3B27-8219</strain>
    </source>
</reference>
<keyword evidence="1" id="KW-0732">Signal</keyword>
<proteinExistence type="predicted"/>
<dbReference type="PANTHER" id="PTHR41339:SF1">
    <property type="entry name" value="SECRETED PROTEIN"/>
    <property type="match status" value="1"/>
</dbReference>
<protein>
    <recommendedName>
        <fullName evidence="4">Lipoprotein</fullName>
    </recommendedName>
</protein>
<dbReference type="SUPFAM" id="SSF51126">
    <property type="entry name" value="Pectin lyase-like"/>
    <property type="match status" value="1"/>
</dbReference>
<accession>A0A9D2FZ14</accession>
<comment type="caution">
    <text evidence="2">The sequence shown here is derived from an EMBL/GenBank/DDBJ whole genome shotgun (WGS) entry which is preliminary data.</text>
</comment>
<organism evidence="2 3">
    <name type="scientific">Candidatus Prevotella avicola</name>
    <dbReference type="NCBI Taxonomy" id="2838738"/>
    <lineage>
        <taxon>Bacteria</taxon>
        <taxon>Pseudomonadati</taxon>
        <taxon>Bacteroidota</taxon>
        <taxon>Bacteroidia</taxon>
        <taxon>Bacteroidales</taxon>
        <taxon>Prevotellaceae</taxon>
        <taxon>Prevotella</taxon>
    </lineage>
</organism>
<sequence length="405" mass="42313">MRTMRNYWLSVAFLGGMSLLTACGGDDNGPTPPPGGEGVTLQSGATLQGDISANTSLVADGTYKLSGRYTVKAGATLTIPAGVTIEAVDDQTIDYILVEQGGKIIAQGTAENPIVMTAELKQAGAWGGIHICGNAPTNAEGGVGSSEIGGATYGGNITDDNSGILQYVRVEYGGYTITEDTEANGFTFYGVGSGTTVDHCVAYKGSDDGFEWFGGTVNASNLVSINNSDDSFDWTEGWNGTVTNLVAYQAPANELGYDCDCLIEADNNENNFESTPVSHPTLNNLVLVGNGSDSEGVRLRRGTGVNINNGVFCNKGEILKVESPQTQASLTDGGSKITNTTISGTMINEAITAENDPDGKYTGKEWDNADFLASAGNSVDTNLSLSFDDIKAQCTWLTGAWAEVE</sequence>
<dbReference type="PANTHER" id="PTHR41339">
    <property type="entry name" value="LIPL48"/>
    <property type="match status" value="1"/>
</dbReference>
<dbReference type="EMBL" id="DXBE01000038">
    <property type="protein sequence ID" value="HIZ69222.1"/>
    <property type="molecule type" value="Genomic_DNA"/>
</dbReference>
<feature type="signal peptide" evidence="1">
    <location>
        <begin position="1"/>
        <end position="24"/>
    </location>
</feature>
<reference evidence="2" key="2">
    <citation type="submission" date="2021-04" db="EMBL/GenBank/DDBJ databases">
        <authorList>
            <person name="Gilroy R."/>
        </authorList>
    </citation>
    <scope>NUCLEOTIDE SEQUENCE</scope>
    <source>
        <strain evidence="2">ChiHecec3B27-8219</strain>
    </source>
</reference>
<dbReference type="InterPro" id="IPR011050">
    <property type="entry name" value="Pectin_lyase_fold/virulence"/>
</dbReference>
<name>A0A9D2FZ14_9BACT</name>
<evidence type="ECO:0000313" key="2">
    <source>
        <dbReference type="EMBL" id="HIZ69222.1"/>
    </source>
</evidence>
<dbReference type="AlphaFoldDB" id="A0A9D2FZ14"/>
<evidence type="ECO:0000256" key="1">
    <source>
        <dbReference type="SAM" id="SignalP"/>
    </source>
</evidence>
<gene>
    <name evidence="2" type="ORF">H9966_04955</name>
</gene>
<evidence type="ECO:0000313" key="3">
    <source>
        <dbReference type="Proteomes" id="UP000824055"/>
    </source>
</evidence>
<dbReference type="Proteomes" id="UP000824055">
    <property type="component" value="Unassembled WGS sequence"/>
</dbReference>
<feature type="chain" id="PRO_5039117430" description="Lipoprotein" evidence="1">
    <location>
        <begin position="25"/>
        <end position="405"/>
    </location>
</feature>
<evidence type="ECO:0008006" key="4">
    <source>
        <dbReference type="Google" id="ProtNLM"/>
    </source>
</evidence>
<dbReference type="PROSITE" id="PS51257">
    <property type="entry name" value="PROKAR_LIPOPROTEIN"/>
    <property type="match status" value="1"/>
</dbReference>